<evidence type="ECO:0000313" key="2">
    <source>
        <dbReference type="Proteomes" id="UP000681967"/>
    </source>
</evidence>
<organism evidence="1 2">
    <name type="scientific">Rotaria magnacalcarata</name>
    <dbReference type="NCBI Taxonomy" id="392030"/>
    <lineage>
        <taxon>Eukaryota</taxon>
        <taxon>Metazoa</taxon>
        <taxon>Spiralia</taxon>
        <taxon>Gnathifera</taxon>
        <taxon>Rotifera</taxon>
        <taxon>Eurotatoria</taxon>
        <taxon>Bdelloidea</taxon>
        <taxon>Philodinida</taxon>
        <taxon>Philodinidae</taxon>
        <taxon>Rotaria</taxon>
    </lineage>
</organism>
<dbReference type="AlphaFoldDB" id="A0A8S2V184"/>
<reference evidence="1" key="1">
    <citation type="submission" date="2021-02" db="EMBL/GenBank/DDBJ databases">
        <authorList>
            <person name="Nowell W R."/>
        </authorList>
    </citation>
    <scope>NUCLEOTIDE SEQUENCE</scope>
</reference>
<comment type="caution">
    <text evidence="1">The sequence shown here is derived from an EMBL/GenBank/DDBJ whole genome shotgun (WGS) entry which is preliminary data.</text>
</comment>
<dbReference type="EMBL" id="CAJOBH010049059">
    <property type="protein sequence ID" value="CAF4369969.1"/>
    <property type="molecule type" value="Genomic_DNA"/>
</dbReference>
<evidence type="ECO:0000313" key="1">
    <source>
        <dbReference type="EMBL" id="CAF4369969.1"/>
    </source>
</evidence>
<accession>A0A8S2V184</accession>
<feature type="non-terminal residue" evidence="1">
    <location>
        <position position="55"/>
    </location>
</feature>
<dbReference type="Proteomes" id="UP000681967">
    <property type="component" value="Unassembled WGS sequence"/>
</dbReference>
<proteinExistence type="predicted"/>
<name>A0A8S2V184_9BILA</name>
<gene>
    <name evidence="1" type="ORF">BYL167_LOCUS30275</name>
</gene>
<protein>
    <submittedName>
        <fullName evidence="1">Uncharacterized protein</fullName>
    </submittedName>
</protein>
<sequence>MDECDIEQLVTTMKEGIRNGTIHSDTLNTLWKKTFGYRRLFIRSHTTNEVLEKFP</sequence>